<proteinExistence type="inferred from homology"/>
<comment type="subunit">
    <text evidence="10 12">Homodimer. Heterotetramer of two MnmE and two MnmG subunits.</text>
</comment>
<dbReference type="InterPro" id="IPR040131">
    <property type="entry name" value="MnmG_N"/>
</dbReference>
<dbReference type="EMBL" id="BLJE01000002">
    <property type="protein sequence ID" value="GFE64556.1"/>
    <property type="molecule type" value="Genomic_DNA"/>
</dbReference>
<comment type="function">
    <text evidence="2 12">NAD-binding protein involved in the addition of a carboxymethylaminomethyl (cmnm) group at the wobble position (U34) of certain tRNAs, forming tRNA-cmnm(5)s(2)U34.</text>
</comment>
<comment type="caution">
    <text evidence="14">The sequence shown here is derived from an EMBL/GenBank/DDBJ whole genome shotgun (WGS) entry which is preliminary data.</text>
</comment>
<dbReference type="Pfam" id="PF13932">
    <property type="entry name" value="SAM_GIDA_C"/>
    <property type="match status" value="1"/>
</dbReference>
<comment type="subcellular location">
    <subcellularLocation>
        <location evidence="12">Cytoplasm</location>
    </subcellularLocation>
</comment>
<dbReference type="FunFam" id="1.10.150.570:FF:000001">
    <property type="entry name" value="tRNA uridine 5-carboxymethylaminomethyl modification enzyme MnmG"/>
    <property type="match status" value="1"/>
</dbReference>
<feature type="binding site" evidence="12">
    <location>
        <position position="179"/>
    </location>
    <ligand>
        <name>FAD</name>
        <dbReference type="ChEBI" id="CHEBI:57692"/>
    </ligand>
</feature>
<dbReference type="InterPro" id="IPR026904">
    <property type="entry name" value="MnmG_C"/>
</dbReference>
<dbReference type="PROSITE" id="PS01280">
    <property type="entry name" value="GIDA_1"/>
    <property type="match status" value="1"/>
</dbReference>
<dbReference type="InterPro" id="IPR036188">
    <property type="entry name" value="FAD/NAD-bd_sf"/>
</dbReference>
<dbReference type="PROSITE" id="PS01281">
    <property type="entry name" value="GIDA_2"/>
    <property type="match status" value="1"/>
</dbReference>
<dbReference type="HAMAP" id="MF_00129">
    <property type="entry name" value="MnmG_GidA"/>
    <property type="match status" value="1"/>
</dbReference>
<feature type="binding site" evidence="12">
    <location>
        <begin position="12"/>
        <end position="17"/>
    </location>
    <ligand>
        <name>FAD</name>
        <dbReference type="ChEBI" id="CHEBI:57692"/>
    </ligand>
</feature>
<dbReference type="GO" id="GO:0005829">
    <property type="term" value="C:cytosol"/>
    <property type="evidence" value="ECO:0007669"/>
    <property type="project" value="TreeGrafter"/>
</dbReference>
<comment type="similarity">
    <text evidence="3 12">Belongs to the MnmG family.</text>
</comment>
<evidence type="ECO:0000256" key="8">
    <source>
        <dbReference type="ARBA" id="ARBA00022827"/>
    </source>
</evidence>
<dbReference type="GO" id="GO:0050660">
    <property type="term" value="F:flavin adenine dinucleotide binding"/>
    <property type="evidence" value="ECO:0007669"/>
    <property type="project" value="UniProtKB-UniRule"/>
</dbReference>
<sequence>MKHSDFDVIVVGGGHAGTEAAAASARLGARTLLITHDASKIGMMSCNPAIGGLGKGHLVREIDALDGVMGRAADKAGIQFRLLNRRKGPAVQGPRAQTDRTHYKNAVQTLLGSTSNLEVLSAEVSDLIVESNSVCGVVLSDGSQIAASGVVLTTGTFLRGVIHIGTDKSEGGRIGDPPSIALARRIDEFGLTLGRLKTGTPPRLDGRTINWDGLDAQDGDEDPVLFSFLSKSVSLRQISCGVTHTNEQTHDIIRKNLEKSAMYGGHIDGVGPRYCPSIEDKVVRFEDKPSHQVFLEPEGLDTHTIYPNGISTSLPVEIQESYVRSIAGLENVVIEQPGYAIEYDYVDPRCLSHTLELQDVRGLYLAGQINGTTGYEEAGAQGLVAGLNAGLAAKGREAVHFSRTTSYIGVMIDDLTTNGVIEPYRMFTSRAEFRLSLRADNADQRLTPLAIDLGCISEHRKLAYTTKAERLDETRSALESKTLSPQDASAIGIEVKKDGQRRNGYQLLSLPTVTFADVVPFWPELSDVDPEIQQQLERDALYATYLERQADDIEKLKAQEEAVIPAELSFDSINSLSFELREKLKRARPATLAQASRIDGMSPAGLLLILNAIKNAKNKSVRQAS</sequence>
<keyword evidence="15" id="KW-1185">Reference proteome</keyword>
<dbReference type="RefSeq" id="WP_159805830.1">
    <property type="nucleotide sequence ID" value="NZ_BLJE01000002.1"/>
</dbReference>
<dbReference type="InterPro" id="IPR020595">
    <property type="entry name" value="MnmG-rel_CS"/>
</dbReference>
<evidence type="ECO:0000259" key="13">
    <source>
        <dbReference type="SMART" id="SM01228"/>
    </source>
</evidence>
<dbReference type="PANTHER" id="PTHR11806">
    <property type="entry name" value="GLUCOSE INHIBITED DIVISION PROTEIN A"/>
    <property type="match status" value="1"/>
</dbReference>
<dbReference type="Proteomes" id="UP000436822">
    <property type="component" value="Unassembled WGS sequence"/>
</dbReference>
<dbReference type="GO" id="GO:0002098">
    <property type="term" value="P:tRNA wobble uridine modification"/>
    <property type="evidence" value="ECO:0007669"/>
    <property type="project" value="InterPro"/>
</dbReference>
<dbReference type="SMART" id="SM01228">
    <property type="entry name" value="GIDA_assoc_3"/>
    <property type="match status" value="1"/>
</dbReference>
<dbReference type="NCBIfam" id="TIGR00136">
    <property type="entry name" value="mnmG_gidA"/>
    <property type="match status" value="1"/>
</dbReference>
<feature type="binding site" evidence="12">
    <location>
        <begin position="271"/>
        <end position="285"/>
    </location>
    <ligand>
        <name>NAD(+)</name>
        <dbReference type="ChEBI" id="CHEBI:57540"/>
    </ligand>
</feature>
<dbReference type="Pfam" id="PF21680">
    <property type="entry name" value="GIDA_C_1st"/>
    <property type="match status" value="1"/>
</dbReference>
<feature type="domain" description="tRNA uridine 5-carboxymethylaminomethyl modification enzyme C-terminal subdomain" evidence="13">
    <location>
        <begin position="540"/>
        <end position="611"/>
    </location>
</feature>
<keyword evidence="7 12" id="KW-0819">tRNA processing</keyword>
<dbReference type="InterPro" id="IPR049312">
    <property type="entry name" value="GIDA_C_N"/>
</dbReference>
<keyword evidence="9 12" id="KW-0520">NAD</keyword>
<dbReference type="GO" id="GO:0030488">
    <property type="term" value="P:tRNA methylation"/>
    <property type="evidence" value="ECO:0007669"/>
    <property type="project" value="TreeGrafter"/>
</dbReference>
<evidence type="ECO:0000256" key="11">
    <source>
        <dbReference type="ARBA" id="ARBA00031800"/>
    </source>
</evidence>
<dbReference type="OrthoDB" id="9815560at2"/>
<evidence type="ECO:0000256" key="2">
    <source>
        <dbReference type="ARBA" id="ARBA00003717"/>
    </source>
</evidence>
<evidence type="ECO:0000256" key="4">
    <source>
        <dbReference type="ARBA" id="ARBA00020461"/>
    </source>
</evidence>
<organism evidence="14 15">
    <name type="scientific">Litoreibacter roseus</name>
    <dbReference type="NCBI Taxonomy" id="2601869"/>
    <lineage>
        <taxon>Bacteria</taxon>
        <taxon>Pseudomonadati</taxon>
        <taxon>Pseudomonadota</taxon>
        <taxon>Alphaproteobacteria</taxon>
        <taxon>Rhodobacterales</taxon>
        <taxon>Roseobacteraceae</taxon>
        <taxon>Litoreibacter</taxon>
    </lineage>
</organism>
<evidence type="ECO:0000256" key="5">
    <source>
        <dbReference type="ARBA" id="ARBA00022490"/>
    </source>
</evidence>
<evidence type="ECO:0000256" key="1">
    <source>
        <dbReference type="ARBA" id="ARBA00001974"/>
    </source>
</evidence>
<dbReference type="PRINTS" id="PR00411">
    <property type="entry name" value="PNDRDTASEI"/>
</dbReference>
<dbReference type="SUPFAM" id="SSF51905">
    <property type="entry name" value="FAD/NAD(P)-binding domain"/>
    <property type="match status" value="1"/>
</dbReference>
<reference evidence="14 15" key="1">
    <citation type="submission" date="2019-12" db="EMBL/GenBank/DDBJ databases">
        <title>Litoreibacter badius sp. nov., a novel bacteriochlorophyll a-containing bacterium in the genus Litoreibacter.</title>
        <authorList>
            <person name="Kanamuro M."/>
            <person name="Takabe Y."/>
            <person name="Mori K."/>
            <person name="Takaichi S."/>
            <person name="Hanada S."/>
        </authorList>
    </citation>
    <scope>NUCLEOTIDE SEQUENCE [LARGE SCALE GENOMIC DNA]</scope>
    <source>
        <strain evidence="14 15">K6</strain>
    </source>
</reference>
<dbReference type="AlphaFoldDB" id="A0A6N6JEC0"/>
<comment type="cofactor">
    <cofactor evidence="1 12">
        <name>FAD</name>
        <dbReference type="ChEBI" id="CHEBI:57692"/>
    </cofactor>
</comment>
<evidence type="ECO:0000256" key="9">
    <source>
        <dbReference type="ARBA" id="ARBA00023027"/>
    </source>
</evidence>
<evidence type="ECO:0000256" key="12">
    <source>
        <dbReference type="HAMAP-Rule" id="MF_00129"/>
    </source>
</evidence>
<keyword evidence="5 12" id="KW-0963">Cytoplasm</keyword>
<feature type="binding site" evidence="12">
    <location>
        <position position="368"/>
    </location>
    <ligand>
        <name>FAD</name>
        <dbReference type="ChEBI" id="CHEBI:57692"/>
    </ligand>
</feature>
<keyword evidence="6 12" id="KW-0285">Flavoprotein</keyword>
<dbReference type="InterPro" id="IPR002218">
    <property type="entry name" value="MnmG-rel"/>
</dbReference>
<evidence type="ECO:0000256" key="7">
    <source>
        <dbReference type="ARBA" id="ARBA00022694"/>
    </source>
</evidence>
<evidence type="ECO:0000313" key="14">
    <source>
        <dbReference type="EMBL" id="GFE64556.1"/>
    </source>
</evidence>
<accession>A0A6N6JEC0</accession>
<dbReference type="Pfam" id="PF01134">
    <property type="entry name" value="GIDA"/>
    <property type="match status" value="1"/>
</dbReference>
<evidence type="ECO:0000256" key="10">
    <source>
        <dbReference type="ARBA" id="ARBA00025948"/>
    </source>
</evidence>
<dbReference type="FunFam" id="3.50.50.60:FF:000002">
    <property type="entry name" value="tRNA uridine 5-carboxymethylaminomethyl modification enzyme MnmG"/>
    <property type="match status" value="1"/>
</dbReference>
<dbReference type="FunFam" id="3.50.50.60:FF:000010">
    <property type="entry name" value="tRNA uridine 5-carboxymethylaminomethyl modification enzyme MnmG"/>
    <property type="match status" value="1"/>
</dbReference>
<protein>
    <recommendedName>
        <fullName evidence="4 12">tRNA uridine 5-carboxymethylaminomethyl modification enzyme MnmG</fullName>
    </recommendedName>
    <alternativeName>
        <fullName evidence="11 12">Glucose-inhibited division protein A</fullName>
    </alternativeName>
</protein>
<dbReference type="InterPro" id="IPR004416">
    <property type="entry name" value="MnmG"/>
</dbReference>
<dbReference type="InterPro" id="IPR044920">
    <property type="entry name" value="MnmG_C_subdom_sf"/>
</dbReference>
<dbReference type="PANTHER" id="PTHR11806:SF0">
    <property type="entry name" value="PROTEIN MTO1 HOMOLOG, MITOCHONDRIAL"/>
    <property type="match status" value="1"/>
</dbReference>
<name>A0A6N6JEC0_9RHOB</name>
<feature type="binding site" evidence="12">
    <location>
        <position position="124"/>
    </location>
    <ligand>
        <name>FAD</name>
        <dbReference type="ChEBI" id="CHEBI:57692"/>
    </ligand>
</feature>
<dbReference type="InterPro" id="IPR047001">
    <property type="entry name" value="MnmG_C_subdom"/>
</dbReference>
<evidence type="ECO:0000313" key="15">
    <source>
        <dbReference type="Proteomes" id="UP000436822"/>
    </source>
</evidence>
<dbReference type="Gene3D" id="3.50.50.60">
    <property type="entry name" value="FAD/NAD(P)-binding domain"/>
    <property type="match status" value="2"/>
</dbReference>
<gene>
    <name evidence="12 14" type="primary">mnmG</name>
    <name evidence="12" type="synonym">gidA</name>
    <name evidence="14" type="ORF">KIN_16300</name>
</gene>
<evidence type="ECO:0000256" key="6">
    <source>
        <dbReference type="ARBA" id="ARBA00022630"/>
    </source>
</evidence>
<dbReference type="Gene3D" id="1.10.150.570">
    <property type="entry name" value="GidA associated domain, C-terminal subdomain"/>
    <property type="match status" value="1"/>
</dbReference>
<evidence type="ECO:0000256" key="3">
    <source>
        <dbReference type="ARBA" id="ARBA00007653"/>
    </source>
</evidence>
<keyword evidence="8 12" id="KW-0274">FAD</keyword>